<dbReference type="Pfam" id="PF11827">
    <property type="entry name" value="DUF3347"/>
    <property type="match status" value="1"/>
</dbReference>
<protein>
    <recommendedName>
        <fullName evidence="2">DUF3347 domain-containing protein</fullName>
    </recommendedName>
</protein>
<dbReference type="RefSeq" id="WP_072880159.1">
    <property type="nucleotide sequence ID" value="NZ_FQVT01000008.1"/>
</dbReference>
<dbReference type="EMBL" id="FQVT01000008">
    <property type="protein sequence ID" value="SHG29357.1"/>
    <property type="molecule type" value="Genomic_DNA"/>
</dbReference>
<organism evidence="3 4">
    <name type="scientific">Salegentibacter echinorum</name>
    <dbReference type="NCBI Taxonomy" id="1073325"/>
    <lineage>
        <taxon>Bacteria</taxon>
        <taxon>Pseudomonadati</taxon>
        <taxon>Bacteroidota</taxon>
        <taxon>Flavobacteriia</taxon>
        <taxon>Flavobacteriales</taxon>
        <taxon>Flavobacteriaceae</taxon>
        <taxon>Salegentibacter</taxon>
    </lineage>
</organism>
<dbReference type="Proteomes" id="UP000183945">
    <property type="component" value="Unassembled WGS sequence"/>
</dbReference>
<reference evidence="4" key="1">
    <citation type="submission" date="2016-11" db="EMBL/GenBank/DDBJ databases">
        <authorList>
            <person name="Varghese N."/>
            <person name="Submissions S."/>
        </authorList>
    </citation>
    <scope>NUCLEOTIDE SEQUENCE [LARGE SCALE GENOMIC DNA]</scope>
    <source>
        <strain evidence="4">DSM 24579</strain>
    </source>
</reference>
<keyword evidence="1" id="KW-0732">Signal</keyword>
<feature type="signal peptide" evidence="1">
    <location>
        <begin position="1"/>
        <end position="22"/>
    </location>
</feature>
<dbReference type="AlphaFoldDB" id="A0A1M5IM49"/>
<sequence length="182" mass="20465">MKSKILNLGIFLFMAISLTSCFDNKAKQSVEIDTPEEVKKAEEKTADIADQDFIDGMTGKIWHNYLEIKIALTKADAGQVQDVAKSMADSFAEERADMKEIAKKLSKTGNIEKQRRLFAEFTELAGPMFEDALSGGTIYKKFCPMAFNNNGAYWYADIEEINNPYFGDKMLKCGSVKKTIKK</sequence>
<evidence type="ECO:0000259" key="2">
    <source>
        <dbReference type="Pfam" id="PF11827"/>
    </source>
</evidence>
<name>A0A1M5IM49_SALEC</name>
<feature type="domain" description="DUF3347" evidence="2">
    <location>
        <begin position="62"/>
        <end position="123"/>
    </location>
</feature>
<dbReference type="OrthoDB" id="5513217at2"/>
<dbReference type="PROSITE" id="PS51257">
    <property type="entry name" value="PROKAR_LIPOPROTEIN"/>
    <property type="match status" value="1"/>
</dbReference>
<accession>A0A1M5IM49</accession>
<keyword evidence="4" id="KW-1185">Reference proteome</keyword>
<dbReference type="STRING" id="1073325.SAMN05444483_10847"/>
<evidence type="ECO:0000313" key="4">
    <source>
        <dbReference type="Proteomes" id="UP000183945"/>
    </source>
</evidence>
<gene>
    <name evidence="3" type="ORF">SAMN05444483_10847</name>
</gene>
<feature type="chain" id="PRO_5012770530" description="DUF3347 domain-containing protein" evidence="1">
    <location>
        <begin position="23"/>
        <end position="182"/>
    </location>
</feature>
<dbReference type="InterPro" id="IPR021782">
    <property type="entry name" value="DUF3347"/>
</dbReference>
<proteinExistence type="predicted"/>
<evidence type="ECO:0000256" key="1">
    <source>
        <dbReference type="SAM" id="SignalP"/>
    </source>
</evidence>
<evidence type="ECO:0000313" key="3">
    <source>
        <dbReference type="EMBL" id="SHG29357.1"/>
    </source>
</evidence>